<dbReference type="InterPro" id="IPR011008">
    <property type="entry name" value="Dimeric_a/b-barrel"/>
</dbReference>
<dbReference type="SUPFAM" id="SSF54909">
    <property type="entry name" value="Dimeric alpha+beta barrel"/>
    <property type="match status" value="1"/>
</dbReference>
<accession>A0ABS7S578</accession>
<dbReference type="Gene3D" id="3.30.70.100">
    <property type="match status" value="1"/>
</dbReference>
<evidence type="ECO:0000313" key="2">
    <source>
        <dbReference type="EMBL" id="MBZ2195440.1"/>
    </source>
</evidence>
<feature type="domain" description="EthD" evidence="1">
    <location>
        <begin position="11"/>
        <end position="88"/>
    </location>
</feature>
<evidence type="ECO:0000313" key="3">
    <source>
        <dbReference type="Proteomes" id="UP000826651"/>
    </source>
</evidence>
<comment type="caution">
    <text evidence="2">The sequence shown here is derived from an EMBL/GenBank/DDBJ whole genome shotgun (WGS) entry which is preliminary data.</text>
</comment>
<organism evidence="2 3">
    <name type="scientific">Occultella gossypii</name>
    <dbReference type="NCBI Taxonomy" id="2800820"/>
    <lineage>
        <taxon>Bacteria</taxon>
        <taxon>Bacillati</taxon>
        <taxon>Actinomycetota</taxon>
        <taxon>Actinomycetes</taxon>
        <taxon>Micrococcales</taxon>
        <taxon>Ruaniaceae</taxon>
        <taxon>Occultella</taxon>
    </lineage>
</organism>
<dbReference type="Pfam" id="PF07110">
    <property type="entry name" value="EthD"/>
    <property type="match status" value="1"/>
</dbReference>
<sequence length="116" mass="13577">MYKIIAIIVRKDGLTREEFLRHWQEDHPAFVRRLHGVRRYRQNVAIDHPTPWPADGVAELWFDSLKDIAIAFDRERSAELFAHEAHFIGDLKWLITEEVEVPLDAMDADRPAPHLA</sequence>
<proteinExistence type="predicted"/>
<dbReference type="EMBL" id="JAGSHT010000004">
    <property type="protein sequence ID" value="MBZ2195440.1"/>
    <property type="molecule type" value="Genomic_DNA"/>
</dbReference>
<name>A0ABS7S578_9MICO</name>
<evidence type="ECO:0000259" key="1">
    <source>
        <dbReference type="Pfam" id="PF07110"/>
    </source>
</evidence>
<dbReference type="InterPro" id="IPR009799">
    <property type="entry name" value="EthD_dom"/>
</dbReference>
<protein>
    <submittedName>
        <fullName evidence="2">EthD family reductase</fullName>
    </submittedName>
</protein>
<dbReference type="Proteomes" id="UP000826651">
    <property type="component" value="Unassembled WGS sequence"/>
</dbReference>
<gene>
    <name evidence="2" type="ORF">KCQ71_04705</name>
</gene>
<reference evidence="2 3" key="1">
    <citation type="submission" date="2021-04" db="EMBL/GenBank/DDBJ databases">
        <title>Ruania sp. nov., isolated from sandy soil of mangrove forest.</title>
        <authorList>
            <person name="Ge X."/>
            <person name="Huang R."/>
            <person name="Liu W."/>
        </authorList>
    </citation>
    <scope>NUCLEOTIDE SEQUENCE [LARGE SCALE GENOMIC DNA]</scope>
    <source>
        <strain evidence="2 3">N2-46</strain>
    </source>
</reference>
<dbReference type="RefSeq" id="WP_223403386.1">
    <property type="nucleotide sequence ID" value="NZ_JAGSHT010000004.1"/>
</dbReference>
<dbReference type="NCBIfam" id="TIGR02118">
    <property type="entry name" value="EthD family reductase"/>
    <property type="match status" value="1"/>
</dbReference>
<keyword evidence="3" id="KW-1185">Reference proteome</keyword>